<reference evidence="2" key="1">
    <citation type="submission" date="2017-09" db="EMBL/GenBank/DDBJ databases">
        <title>Depth-based differentiation of microbial function through sediment-hosted aquifers and enrichment of novel symbionts in the deep terrestrial subsurface.</title>
        <authorList>
            <person name="Probst A.J."/>
            <person name="Ladd B."/>
            <person name="Jarett J.K."/>
            <person name="Geller-Mcgrath D.E."/>
            <person name="Sieber C.M.K."/>
            <person name="Emerson J.B."/>
            <person name="Anantharaman K."/>
            <person name="Thomas B.C."/>
            <person name="Malmstrom R."/>
            <person name="Stieglmeier M."/>
            <person name="Klingl A."/>
            <person name="Woyke T."/>
            <person name="Ryan C.M."/>
            <person name="Banfield J.F."/>
        </authorList>
    </citation>
    <scope>NUCLEOTIDE SEQUENCE [LARGE SCALE GENOMIC DNA]</scope>
</reference>
<evidence type="ECO:0000313" key="1">
    <source>
        <dbReference type="EMBL" id="PIR85823.1"/>
    </source>
</evidence>
<proteinExistence type="predicted"/>
<organism evidence="1 2">
    <name type="scientific">Candidatus Kaiserbacteria bacterium CG10_big_fil_rev_8_21_14_0_10_44_10</name>
    <dbReference type="NCBI Taxonomy" id="1974606"/>
    <lineage>
        <taxon>Bacteria</taxon>
        <taxon>Candidatus Kaiseribacteriota</taxon>
    </lineage>
</organism>
<protein>
    <recommendedName>
        <fullName evidence="3">DUF3467 domain-containing protein</fullName>
    </recommendedName>
</protein>
<evidence type="ECO:0008006" key="3">
    <source>
        <dbReference type="Google" id="ProtNLM"/>
    </source>
</evidence>
<comment type="caution">
    <text evidence="1">The sequence shown here is derived from an EMBL/GenBank/DDBJ whole genome shotgun (WGS) entry which is preliminary data.</text>
</comment>
<name>A0A2H0UHE0_9BACT</name>
<gene>
    <name evidence="1" type="ORF">COU14_02375</name>
</gene>
<accession>A0A2H0UHE0</accession>
<sequence>MKNQENYEMMVACQSYRFEIQPQPNGSLMGLFTFYARPLGAENPNNQVLSKVVMPLEAAQALHSVVEDALRKHREKTQNK</sequence>
<dbReference type="AlphaFoldDB" id="A0A2H0UHE0"/>
<dbReference type="Proteomes" id="UP000229612">
    <property type="component" value="Unassembled WGS sequence"/>
</dbReference>
<evidence type="ECO:0000313" key="2">
    <source>
        <dbReference type="Proteomes" id="UP000229612"/>
    </source>
</evidence>
<dbReference type="EMBL" id="PFBG01000025">
    <property type="protein sequence ID" value="PIR85823.1"/>
    <property type="molecule type" value="Genomic_DNA"/>
</dbReference>